<name>A0ACC2F9P0_DALPE</name>
<proteinExistence type="predicted"/>
<evidence type="ECO:0000313" key="2">
    <source>
        <dbReference type="Proteomes" id="UP001157502"/>
    </source>
</evidence>
<protein>
    <submittedName>
        <fullName evidence="1">Uncharacterized protein</fullName>
    </submittedName>
</protein>
<gene>
    <name evidence="1" type="ORF">DPEC_G00319000</name>
</gene>
<evidence type="ECO:0000313" key="1">
    <source>
        <dbReference type="EMBL" id="KAJ7987992.1"/>
    </source>
</evidence>
<organism evidence="1 2">
    <name type="scientific">Dallia pectoralis</name>
    <name type="common">Alaska blackfish</name>
    <dbReference type="NCBI Taxonomy" id="75939"/>
    <lineage>
        <taxon>Eukaryota</taxon>
        <taxon>Metazoa</taxon>
        <taxon>Chordata</taxon>
        <taxon>Craniata</taxon>
        <taxon>Vertebrata</taxon>
        <taxon>Euteleostomi</taxon>
        <taxon>Actinopterygii</taxon>
        <taxon>Neopterygii</taxon>
        <taxon>Teleostei</taxon>
        <taxon>Protacanthopterygii</taxon>
        <taxon>Esociformes</taxon>
        <taxon>Umbridae</taxon>
        <taxon>Dallia</taxon>
    </lineage>
</organism>
<comment type="caution">
    <text evidence="1">The sequence shown here is derived from an EMBL/GenBank/DDBJ whole genome shotgun (WGS) entry which is preliminary data.</text>
</comment>
<dbReference type="Proteomes" id="UP001157502">
    <property type="component" value="Chromosome 31"/>
</dbReference>
<dbReference type="EMBL" id="CM055758">
    <property type="protein sequence ID" value="KAJ7987992.1"/>
    <property type="molecule type" value="Genomic_DNA"/>
</dbReference>
<reference evidence="1" key="1">
    <citation type="submission" date="2021-05" db="EMBL/GenBank/DDBJ databases">
        <authorList>
            <person name="Pan Q."/>
            <person name="Jouanno E."/>
            <person name="Zahm M."/>
            <person name="Klopp C."/>
            <person name="Cabau C."/>
            <person name="Louis A."/>
            <person name="Berthelot C."/>
            <person name="Parey E."/>
            <person name="Roest Crollius H."/>
            <person name="Montfort J."/>
            <person name="Robinson-Rechavi M."/>
            <person name="Bouchez O."/>
            <person name="Lampietro C."/>
            <person name="Lopez Roques C."/>
            <person name="Donnadieu C."/>
            <person name="Postlethwait J."/>
            <person name="Bobe J."/>
            <person name="Dillon D."/>
            <person name="Chandos A."/>
            <person name="von Hippel F."/>
            <person name="Guiguen Y."/>
        </authorList>
    </citation>
    <scope>NUCLEOTIDE SEQUENCE</scope>
    <source>
        <strain evidence="1">YG-Jan2019</strain>
    </source>
</reference>
<sequence>MGNFPLASAPSYCHQAVDQLQDMWSIAVAVLVVTGSVSCNTSCPDGKVCPDQSSSDVTALDSSVSVVWCDSRTFCPDSTTCCRLPSGLWGCCPHPHAVCCWHGLHCCPLGTRCTYPYLGCVGADGLRFPFIPKQDFPVIESPKISKPENEVTDEIKETAEEVRVPSLILLQSDVIPLQGEDNTLDTSVSVVRCDFRSSCPDGTTCCRSPSGRWSCCPYPKGVCCSDRLHCCPKGTSCTYPYRGCLKADGLRFPFIPKQDFPAIKAAMISKPENEVTDEIKETAEEVRVPSLILLQSDVIPLQGEDNTLDTSVSVVRCDSRSSCPDGTTCCRSPSGRWSCCPYPLAVCCSDSRTFLPSKPPGSPSDVTNEVSWTLRSH</sequence>
<accession>A0ACC2F9P0</accession>
<keyword evidence="2" id="KW-1185">Reference proteome</keyword>